<dbReference type="GO" id="GO:0016740">
    <property type="term" value="F:transferase activity"/>
    <property type="evidence" value="ECO:0007669"/>
    <property type="project" value="UniProtKB-KW"/>
</dbReference>
<dbReference type="CDD" id="cd00211">
    <property type="entry name" value="PTS_IIA_fru"/>
    <property type="match status" value="1"/>
</dbReference>
<keyword evidence="3" id="KW-0762">Sugar transport</keyword>
<dbReference type="InterPro" id="IPR004715">
    <property type="entry name" value="PTS_IIA_fruc"/>
</dbReference>
<gene>
    <name evidence="7" type="ORF">KKP3000_003687</name>
</gene>
<keyword evidence="8" id="KW-1185">Reference proteome</keyword>
<protein>
    <submittedName>
        <fullName evidence="7">Fructose PTS transporter subunit IIA</fullName>
        <ecNumber evidence="7">2.7.1.202</ecNumber>
    </submittedName>
</protein>
<dbReference type="Gene3D" id="3.40.930.10">
    <property type="entry name" value="Mannitol-specific EII, Chain A"/>
    <property type="match status" value="1"/>
</dbReference>
<dbReference type="Proteomes" id="UP001579974">
    <property type="component" value="Unassembled WGS sequence"/>
</dbReference>
<proteinExistence type="predicted"/>
<name>A0ABV5ADH0_9BACL</name>
<reference evidence="7 8" key="1">
    <citation type="journal article" date="2024" name="Int. J. Mol. Sci.">
        <title>Exploration of Alicyclobacillus spp. Genome in Search of Antibiotic Resistance.</title>
        <authorList>
            <person name="Bucka-Kolendo J."/>
            <person name="Kiousi D.E."/>
            <person name="Dekowska A."/>
            <person name="Mikolajczuk-Szczyrba A."/>
            <person name="Karadedos D.M."/>
            <person name="Michael P."/>
            <person name="Galanis A."/>
            <person name="Sokolowska B."/>
        </authorList>
    </citation>
    <scope>NUCLEOTIDE SEQUENCE [LARGE SCALE GENOMIC DNA]</scope>
    <source>
        <strain evidence="7 8">KKP 3000</strain>
    </source>
</reference>
<dbReference type="InterPro" id="IPR016152">
    <property type="entry name" value="PTrfase/Anion_transptr"/>
</dbReference>
<evidence type="ECO:0000259" key="6">
    <source>
        <dbReference type="PROSITE" id="PS51094"/>
    </source>
</evidence>
<dbReference type="Pfam" id="PF00359">
    <property type="entry name" value="PTS_EIIA_2"/>
    <property type="match status" value="1"/>
</dbReference>
<comment type="caution">
    <text evidence="7">The sequence shown here is derived from an EMBL/GenBank/DDBJ whole genome shotgun (WGS) entry which is preliminary data.</text>
</comment>
<keyword evidence="2" id="KW-0597">Phosphoprotein</keyword>
<evidence type="ECO:0000256" key="1">
    <source>
        <dbReference type="ARBA" id="ARBA00022448"/>
    </source>
</evidence>
<dbReference type="PANTHER" id="PTHR47738">
    <property type="entry name" value="PTS SYSTEM FRUCTOSE-LIKE EIIA COMPONENT-RELATED"/>
    <property type="match status" value="1"/>
</dbReference>
<keyword evidence="5" id="KW-0598">Phosphotransferase system</keyword>
<dbReference type="EC" id="2.7.1.202" evidence="7"/>
<feature type="domain" description="PTS EIIA type-2" evidence="6">
    <location>
        <begin position="1"/>
        <end position="144"/>
    </location>
</feature>
<dbReference type="PROSITE" id="PS00372">
    <property type="entry name" value="PTS_EIIA_TYPE_2_HIS"/>
    <property type="match status" value="1"/>
</dbReference>
<dbReference type="SUPFAM" id="SSF55804">
    <property type="entry name" value="Phoshotransferase/anion transport protein"/>
    <property type="match status" value="1"/>
</dbReference>
<accession>A0ABV5ADH0</accession>
<organism evidence="7 8">
    <name type="scientific">Alicyclobacillus fastidiosus</name>
    <dbReference type="NCBI Taxonomy" id="392011"/>
    <lineage>
        <taxon>Bacteria</taxon>
        <taxon>Bacillati</taxon>
        <taxon>Bacillota</taxon>
        <taxon>Bacilli</taxon>
        <taxon>Bacillales</taxon>
        <taxon>Alicyclobacillaceae</taxon>
        <taxon>Alicyclobacillus</taxon>
    </lineage>
</organism>
<evidence type="ECO:0000256" key="2">
    <source>
        <dbReference type="ARBA" id="ARBA00022553"/>
    </source>
</evidence>
<evidence type="ECO:0000256" key="3">
    <source>
        <dbReference type="ARBA" id="ARBA00022597"/>
    </source>
</evidence>
<evidence type="ECO:0000313" key="8">
    <source>
        <dbReference type="Proteomes" id="UP001579974"/>
    </source>
</evidence>
<sequence>MLETQNIVLGLTADTQEAVIRSVVERANELGAVNDVETTVQSVLTREQEGTTGFGKGVAIPHGKTDGVKEPILMFAKLASPVEWKSLDDKPVDMLFMILVPETAQSQHLQILAKLARRLMHQDFVDHLHSEQSAEAITTYIQEQLA</sequence>
<evidence type="ECO:0000256" key="5">
    <source>
        <dbReference type="ARBA" id="ARBA00022683"/>
    </source>
</evidence>
<keyword evidence="1" id="KW-0813">Transport</keyword>
<evidence type="ECO:0000256" key="4">
    <source>
        <dbReference type="ARBA" id="ARBA00022679"/>
    </source>
</evidence>
<dbReference type="EMBL" id="JBDXSU010000005">
    <property type="protein sequence ID" value="MFB5190242.1"/>
    <property type="molecule type" value="Genomic_DNA"/>
</dbReference>
<dbReference type="InterPro" id="IPR051541">
    <property type="entry name" value="PTS_SugarTrans_NitroReg"/>
</dbReference>
<dbReference type="InterPro" id="IPR002178">
    <property type="entry name" value="PTS_EIIA_type-2_dom"/>
</dbReference>
<evidence type="ECO:0000313" key="7">
    <source>
        <dbReference type="EMBL" id="MFB5190242.1"/>
    </source>
</evidence>
<dbReference type="RefSeq" id="WP_275473704.1">
    <property type="nucleotide sequence ID" value="NZ_CP162940.1"/>
</dbReference>
<dbReference type="PROSITE" id="PS51094">
    <property type="entry name" value="PTS_EIIA_TYPE_2"/>
    <property type="match status" value="1"/>
</dbReference>
<keyword evidence="4 7" id="KW-0808">Transferase</keyword>
<dbReference type="NCBIfam" id="TIGR00848">
    <property type="entry name" value="fruA"/>
    <property type="match status" value="1"/>
</dbReference>